<dbReference type="InterPro" id="IPR012480">
    <property type="entry name" value="Hepar_II_III_C"/>
</dbReference>
<dbReference type="AlphaFoldDB" id="A0A645BL87"/>
<comment type="caution">
    <text evidence="3">The sequence shown here is derived from an EMBL/GenBank/DDBJ whole genome shotgun (WGS) entry which is preliminary data.</text>
</comment>
<evidence type="ECO:0000313" key="3">
    <source>
        <dbReference type="EMBL" id="MPM62574.1"/>
    </source>
</evidence>
<dbReference type="InterPro" id="IPR008929">
    <property type="entry name" value="Chondroitin_lyas"/>
</dbReference>
<sequence>MQSIALLENDREQLSKDLYRSMLSVDKFINYVNEDGACEEGPSYWGHAAGKLYDYLQLVHYMTAGGVTLFDHPMIKSMGEYISRSYAGNNWVVNFADASAKFSAPESLIYRYGKAVKSNEMMGFASYLAQQKSSTVDYGIDFFRVLESLTCNQELKNYTAAHITPDVTVYPETQFYYFKNNNDFFLAAKGGYNAESHNHNDAGTFSLWIDKTPVLIDAGVGTYTRQTFGPERYSIWTMRSNYHNLPSVNGVEQKFGKQYKATDILVDEKKKMLSLNIAPAYPEEASVKQWVRSYQLKTRELIVKDKFTLKSALQSNEIHFMLWGDINIQEGKVNINVAGKKATLLYDKNTFEANIETIPLPDVRLSRVWGKEIYRLTLKAKKKSVRGEYVYRIVVS</sequence>
<dbReference type="Gene3D" id="2.70.98.70">
    <property type="match status" value="1"/>
</dbReference>
<organism evidence="3">
    <name type="scientific">bioreactor metagenome</name>
    <dbReference type="NCBI Taxonomy" id="1076179"/>
    <lineage>
        <taxon>unclassified sequences</taxon>
        <taxon>metagenomes</taxon>
        <taxon>ecological metagenomes</taxon>
    </lineage>
</organism>
<dbReference type="Pfam" id="PF07940">
    <property type="entry name" value="Hepar_II_III_C"/>
    <property type="match status" value="1"/>
</dbReference>
<dbReference type="GO" id="GO:0030313">
    <property type="term" value="C:cell envelope"/>
    <property type="evidence" value="ECO:0007669"/>
    <property type="project" value="UniProtKB-SubCell"/>
</dbReference>
<evidence type="ECO:0000259" key="2">
    <source>
        <dbReference type="Pfam" id="PF07940"/>
    </source>
</evidence>
<protein>
    <recommendedName>
        <fullName evidence="2">Heparinase II/III-like C-terminal domain-containing protein</fullName>
    </recommendedName>
</protein>
<comment type="subcellular location">
    <subcellularLocation>
        <location evidence="1">Cell envelope</location>
    </subcellularLocation>
</comment>
<dbReference type="GO" id="GO:0016829">
    <property type="term" value="F:lyase activity"/>
    <property type="evidence" value="ECO:0007669"/>
    <property type="project" value="InterPro"/>
</dbReference>
<proteinExistence type="predicted"/>
<reference evidence="3" key="1">
    <citation type="submission" date="2019-08" db="EMBL/GenBank/DDBJ databases">
        <authorList>
            <person name="Kucharzyk K."/>
            <person name="Murdoch R.W."/>
            <person name="Higgins S."/>
            <person name="Loffler F."/>
        </authorList>
    </citation>
    <scope>NUCLEOTIDE SEQUENCE</scope>
</reference>
<accession>A0A645BL87</accession>
<dbReference type="Gene3D" id="1.50.10.100">
    <property type="entry name" value="Chondroitin AC/alginate lyase"/>
    <property type="match status" value="1"/>
</dbReference>
<name>A0A645BL87_9ZZZZ</name>
<dbReference type="EMBL" id="VSSQ01018939">
    <property type="protein sequence ID" value="MPM62574.1"/>
    <property type="molecule type" value="Genomic_DNA"/>
</dbReference>
<feature type="domain" description="Heparinase II/III-like C-terminal" evidence="2">
    <location>
        <begin position="165"/>
        <end position="342"/>
    </location>
</feature>
<evidence type="ECO:0000256" key="1">
    <source>
        <dbReference type="ARBA" id="ARBA00004196"/>
    </source>
</evidence>
<gene>
    <name evidence="3" type="ORF">SDC9_109449</name>
</gene>